<feature type="region of interest" description="Disordered" evidence="1">
    <location>
        <begin position="263"/>
        <end position="289"/>
    </location>
</feature>
<name>A0A560FHN2_9PROT</name>
<reference evidence="2 3" key="1">
    <citation type="submission" date="2019-06" db="EMBL/GenBank/DDBJ databases">
        <title>Genomic Encyclopedia of Type Strains, Phase IV (KMG-V): Genome sequencing to study the core and pangenomes of soil and plant-associated prokaryotes.</title>
        <authorList>
            <person name="Whitman W."/>
        </authorList>
    </citation>
    <scope>NUCLEOTIDE SEQUENCE [LARGE SCALE GENOMIC DNA]</scope>
    <source>
        <strain evidence="2 3">BR 11865</strain>
    </source>
</reference>
<evidence type="ECO:0000313" key="2">
    <source>
        <dbReference type="EMBL" id="TWB21130.1"/>
    </source>
</evidence>
<dbReference type="EMBL" id="VITO01000019">
    <property type="protein sequence ID" value="TWB21130.1"/>
    <property type="molecule type" value="Genomic_DNA"/>
</dbReference>
<protein>
    <submittedName>
        <fullName evidence="2">Uncharacterized protein</fullName>
    </submittedName>
</protein>
<keyword evidence="3" id="KW-1185">Reference proteome</keyword>
<gene>
    <name evidence="2" type="ORF">FBZ88_119104</name>
</gene>
<dbReference type="InterPro" id="IPR036196">
    <property type="entry name" value="Ptyr_pPase_sf"/>
</dbReference>
<feature type="compositionally biased region" description="Basic residues" evidence="1">
    <location>
        <begin position="272"/>
        <end position="289"/>
    </location>
</feature>
<dbReference type="Proteomes" id="UP000316545">
    <property type="component" value="Unassembled WGS sequence"/>
</dbReference>
<comment type="caution">
    <text evidence="2">The sequence shown here is derived from an EMBL/GenBank/DDBJ whole genome shotgun (WGS) entry which is preliminary data.</text>
</comment>
<evidence type="ECO:0000313" key="3">
    <source>
        <dbReference type="Proteomes" id="UP000316545"/>
    </source>
</evidence>
<accession>A0A560FHN2</accession>
<proteinExistence type="predicted"/>
<sequence>MTGHSKSNSHTTTTTRSLSKPEEADFFNTLLSQHSRLPLLLLAYISHAELLRQFSAEMLGCSAMTAPRPLNILFVCQDASFSILAAALTNCIGQGDVKTWAATAEPVRKTHSEVFNLLDRLPVPESGLEAKDWNEFARPDAPAMDFIIFLGSGFYFNDEDFVWPGYPIFMSWLDMEFEENNFEGKSSYSIKRRNQRCARLANSILLRICFLFNLGFSKWNPGRLYMDGFNALAEAAEWAGPALNGKLLRWFISQHYAERWQQHSQRIAKEGQKKKRQANSKKAAPKRKT</sequence>
<evidence type="ECO:0000256" key="1">
    <source>
        <dbReference type="SAM" id="MobiDB-lite"/>
    </source>
</evidence>
<dbReference type="AlphaFoldDB" id="A0A560FHN2"/>
<organism evidence="2 3">
    <name type="scientific">Nitrospirillum amazonense</name>
    <dbReference type="NCBI Taxonomy" id="28077"/>
    <lineage>
        <taxon>Bacteria</taxon>
        <taxon>Pseudomonadati</taxon>
        <taxon>Pseudomonadota</taxon>
        <taxon>Alphaproteobacteria</taxon>
        <taxon>Rhodospirillales</taxon>
        <taxon>Azospirillaceae</taxon>
        <taxon>Nitrospirillum</taxon>
    </lineage>
</organism>
<dbReference type="SUPFAM" id="SSF52788">
    <property type="entry name" value="Phosphotyrosine protein phosphatases I"/>
    <property type="match status" value="1"/>
</dbReference>